<evidence type="ECO:0000313" key="4">
    <source>
        <dbReference type="EMBL" id="KIW05297.1"/>
    </source>
</evidence>
<evidence type="ECO:0000256" key="2">
    <source>
        <dbReference type="SAM" id="MobiDB-lite"/>
    </source>
</evidence>
<keyword evidence="1" id="KW-0863">Zinc-finger</keyword>
<dbReference type="VEuPathDB" id="FungiDB:PV09_03823"/>
<dbReference type="AlphaFoldDB" id="A0A0D1YX58"/>
<protein>
    <recommendedName>
        <fullName evidence="3">C2H2-type domain-containing protein</fullName>
    </recommendedName>
</protein>
<dbReference type="PROSITE" id="PS50157">
    <property type="entry name" value="ZINC_FINGER_C2H2_2"/>
    <property type="match status" value="1"/>
</dbReference>
<gene>
    <name evidence="4" type="ORF">PV09_03823</name>
</gene>
<dbReference type="InterPro" id="IPR013087">
    <property type="entry name" value="Znf_C2H2_type"/>
</dbReference>
<reference evidence="4 5" key="1">
    <citation type="submission" date="2015-01" db="EMBL/GenBank/DDBJ databases">
        <title>The Genome Sequence of Ochroconis gallopava CBS43764.</title>
        <authorList>
            <consortium name="The Broad Institute Genomics Platform"/>
            <person name="Cuomo C."/>
            <person name="de Hoog S."/>
            <person name="Gorbushina A."/>
            <person name="Stielow B."/>
            <person name="Teixiera M."/>
            <person name="Abouelleil A."/>
            <person name="Chapman S.B."/>
            <person name="Priest M."/>
            <person name="Young S.K."/>
            <person name="Wortman J."/>
            <person name="Nusbaum C."/>
            <person name="Birren B."/>
        </authorList>
    </citation>
    <scope>NUCLEOTIDE SEQUENCE [LARGE SCALE GENOMIC DNA]</scope>
    <source>
        <strain evidence="4 5">CBS 43764</strain>
    </source>
</reference>
<evidence type="ECO:0000313" key="5">
    <source>
        <dbReference type="Proteomes" id="UP000053259"/>
    </source>
</evidence>
<dbReference type="GO" id="GO:0008270">
    <property type="term" value="F:zinc ion binding"/>
    <property type="evidence" value="ECO:0007669"/>
    <property type="project" value="UniProtKB-KW"/>
</dbReference>
<feature type="domain" description="C2H2-type" evidence="3">
    <location>
        <begin position="38"/>
        <end position="71"/>
    </location>
</feature>
<evidence type="ECO:0000256" key="1">
    <source>
        <dbReference type="PROSITE-ProRule" id="PRU00042"/>
    </source>
</evidence>
<accession>A0A0D1YX58</accession>
<dbReference type="GeneID" id="27311796"/>
<dbReference type="RefSeq" id="XP_016215166.1">
    <property type="nucleotide sequence ID" value="XM_016357077.1"/>
</dbReference>
<dbReference type="Proteomes" id="UP000053259">
    <property type="component" value="Unassembled WGS sequence"/>
</dbReference>
<keyword evidence="1" id="KW-0862">Zinc</keyword>
<proteinExistence type="predicted"/>
<keyword evidence="5" id="KW-1185">Reference proteome</keyword>
<organism evidence="4 5">
    <name type="scientific">Verruconis gallopava</name>
    <dbReference type="NCBI Taxonomy" id="253628"/>
    <lineage>
        <taxon>Eukaryota</taxon>
        <taxon>Fungi</taxon>
        <taxon>Dikarya</taxon>
        <taxon>Ascomycota</taxon>
        <taxon>Pezizomycotina</taxon>
        <taxon>Dothideomycetes</taxon>
        <taxon>Pleosporomycetidae</taxon>
        <taxon>Venturiales</taxon>
        <taxon>Sympoventuriaceae</taxon>
        <taxon>Verruconis</taxon>
    </lineage>
</organism>
<evidence type="ECO:0000259" key="3">
    <source>
        <dbReference type="PROSITE" id="PS50157"/>
    </source>
</evidence>
<feature type="compositionally biased region" description="Basic residues" evidence="2">
    <location>
        <begin position="174"/>
        <end position="186"/>
    </location>
</feature>
<feature type="region of interest" description="Disordered" evidence="2">
    <location>
        <begin position="146"/>
        <end position="199"/>
    </location>
</feature>
<sequence length="397" mass="44689">MEHLKKHHSRTNRCLVCFKWFSKSEDLVAHKAEKAGVFRCALCCKEFSRQYEFQKHEKKGNSCQIDDMSKPELFTEEQEKTFEEMKGRIGKQGELEQKWRWCLVELFPELKDKADDFWPYYDFTILPHMLHNPLSREELRGAAAGIRHNASSSDEEYEDDVSGPSNPAQAQVPAKKRKRSYKHSKRYSSSTVDDTRPSLISDKESLAAASSIPDHPGLTSAPKVSGNPKFMLSPNSFSHSCSQLNPSAPSFCNQRYTDASSFIPTQTHTSSTLHICTYPALQNSFQRSDEDFNVSYSNRVTNQSTEETFLQLGLGNTTESIPDFNVEGSAMAQYFLEPSGKEPPCPQSVLTPVPVSSEAQPSCVHGQYGNMMDPFLLWTPFSQGSLQSGNPRTGSHE</sequence>
<dbReference type="Gene3D" id="3.30.160.60">
    <property type="entry name" value="Classic Zinc Finger"/>
    <property type="match status" value="1"/>
</dbReference>
<dbReference type="HOGENOM" id="CLU_726045_0_0_1"/>
<dbReference type="InParanoid" id="A0A0D1YX58"/>
<name>A0A0D1YX58_9PEZI</name>
<keyword evidence="1" id="KW-0479">Metal-binding</keyword>
<dbReference type="EMBL" id="KN847538">
    <property type="protein sequence ID" value="KIW05297.1"/>
    <property type="molecule type" value="Genomic_DNA"/>
</dbReference>